<dbReference type="HOGENOM" id="CLU_2904279_0_0_1"/>
<reference evidence="1" key="1">
    <citation type="submission" date="2011-11" db="EMBL/GenBank/DDBJ databases">
        <title>The Genome Sequence of Fusarium oxysporum PHW808.</title>
        <authorList>
            <consortium name="The Broad Institute Genome Sequencing Platform"/>
            <person name="Ma L.-J."/>
            <person name="Gale L.R."/>
            <person name="Schwartz D.C."/>
            <person name="Zhou S."/>
            <person name="Corby-Kistler H."/>
            <person name="Young S.K."/>
            <person name="Zeng Q."/>
            <person name="Gargeya S."/>
            <person name="Fitzgerald M."/>
            <person name="Haas B."/>
            <person name="Abouelleil A."/>
            <person name="Alvarado L."/>
            <person name="Arachchi H.M."/>
            <person name="Berlin A."/>
            <person name="Brown A."/>
            <person name="Chapman S.B."/>
            <person name="Chen Z."/>
            <person name="Dunbar C."/>
            <person name="Freedman E."/>
            <person name="Gearin G."/>
            <person name="Goldberg J."/>
            <person name="Griggs A."/>
            <person name="Gujja S."/>
            <person name="Heiman D."/>
            <person name="Howarth C."/>
            <person name="Larson L."/>
            <person name="Lui A."/>
            <person name="MacDonald P.J.P."/>
            <person name="Montmayeur A."/>
            <person name="Murphy C."/>
            <person name="Neiman D."/>
            <person name="Pearson M."/>
            <person name="Priest M."/>
            <person name="Roberts A."/>
            <person name="Saif S."/>
            <person name="Shea T."/>
            <person name="Shenoy N."/>
            <person name="Sisk P."/>
            <person name="Stolte C."/>
            <person name="Sykes S."/>
            <person name="Wortman J."/>
            <person name="Nusbaum C."/>
            <person name="Birren B."/>
        </authorList>
    </citation>
    <scope>NUCLEOTIDE SEQUENCE [LARGE SCALE GENOMIC DNA]</scope>
    <source>
        <strain evidence="1">54008</strain>
    </source>
</reference>
<dbReference type="Proteomes" id="UP000030676">
    <property type="component" value="Unassembled WGS sequence"/>
</dbReference>
<gene>
    <name evidence="1" type="ORF">FOPG_20141</name>
</gene>
<accession>X0GUI2</accession>
<protein>
    <submittedName>
        <fullName evidence="1">Uncharacterized protein</fullName>
    </submittedName>
</protein>
<name>X0GUI2_FUSOX</name>
<evidence type="ECO:0000313" key="1">
    <source>
        <dbReference type="EMBL" id="EXL63585.1"/>
    </source>
</evidence>
<dbReference type="EMBL" id="KK035044">
    <property type="protein sequence ID" value="EXL63585.1"/>
    <property type="molecule type" value="Genomic_DNA"/>
</dbReference>
<reference evidence="1" key="2">
    <citation type="submission" date="2014-03" db="EMBL/GenBank/DDBJ databases">
        <title>The Genome Annotation of Fusarium oxysporum PHW808.</title>
        <authorList>
            <consortium name="The Broad Institute Genomics Platform"/>
            <person name="Ma L.-J."/>
            <person name="Corby-Kistler H."/>
            <person name="Broz K."/>
            <person name="Gale L.R."/>
            <person name="Jonkers W."/>
            <person name="O'Donnell K."/>
            <person name="Ploetz R."/>
            <person name="Steinberg C."/>
            <person name="Schwartz D.C."/>
            <person name="VanEtten H."/>
            <person name="Zhou S."/>
            <person name="Young S.K."/>
            <person name="Zeng Q."/>
            <person name="Gargeya S."/>
            <person name="Fitzgerald M."/>
            <person name="Abouelleil A."/>
            <person name="Alvarado L."/>
            <person name="Chapman S.B."/>
            <person name="Gainer-Dewar J."/>
            <person name="Goldberg J."/>
            <person name="Griggs A."/>
            <person name="Gujja S."/>
            <person name="Hansen M."/>
            <person name="Howarth C."/>
            <person name="Imamovic A."/>
            <person name="Ireland A."/>
            <person name="Larimer J."/>
            <person name="McCowan C."/>
            <person name="Murphy C."/>
            <person name="Pearson M."/>
            <person name="Poon T.W."/>
            <person name="Priest M."/>
            <person name="Roberts A."/>
            <person name="Saif S."/>
            <person name="Shea T."/>
            <person name="Sykes S."/>
            <person name="Wortman J."/>
            <person name="Nusbaum C."/>
            <person name="Birren B."/>
        </authorList>
    </citation>
    <scope>NUCLEOTIDE SEQUENCE</scope>
    <source>
        <strain evidence="1">54008</strain>
    </source>
</reference>
<proteinExistence type="predicted"/>
<organism evidence="1">
    <name type="scientific">Fusarium oxysporum f. sp. conglutinans race 2 54008</name>
    <dbReference type="NCBI Taxonomy" id="1089457"/>
    <lineage>
        <taxon>Eukaryota</taxon>
        <taxon>Fungi</taxon>
        <taxon>Dikarya</taxon>
        <taxon>Ascomycota</taxon>
        <taxon>Pezizomycotina</taxon>
        <taxon>Sordariomycetes</taxon>
        <taxon>Hypocreomycetidae</taxon>
        <taxon>Hypocreales</taxon>
        <taxon>Nectriaceae</taxon>
        <taxon>Fusarium</taxon>
        <taxon>Fusarium oxysporum species complex</taxon>
    </lineage>
</organism>
<dbReference type="AlphaFoldDB" id="X0GUI2"/>
<sequence>MVYMMISSLKQARGPSTLRTEYPSFFVRLNSRDALFRPRLLDTASFLRQQFTSWVLSLAIPP</sequence>